<accession>A0ABV4I617</accession>
<dbReference type="Pfam" id="PF01263">
    <property type="entry name" value="Aldose_epim"/>
    <property type="match status" value="1"/>
</dbReference>
<dbReference type="RefSeq" id="WP_370720369.1">
    <property type="nucleotide sequence ID" value="NZ_JBGGTQ010000009.1"/>
</dbReference>
<evidence type="ECO:0000313" key="8">
    <source>
        <dbReference type="Proteomes" id="UP001566476"/>
    </source>
</evidence>
<dbReference type="EC" id="5.1.3.3" evidence="5"/>
<sequence>MNEQNGSADRDGGTGVRREPDWGRLADGTPVARWVLTDGVLEVGLLEHGARIQSVLAPDWDGTRADVVLGFPGLAPYAGKGRSFGATIGRFANRIAGGEFDLDGQRVSIPTTDRGNAIHGGPHPFSEQLWTAHPVDGVRGVRFSLFSPDGDNGFPGGLSVHVTHVLREGALTITYSATTDAPTVLNLTNHAYFDLAGEGSGTIDAHLVQVLADRFLPVDETGLPTGEFRAVEGTPFDLREAVPVGYRVELDDEQLHRGKGFDHCYVLADVPGGARPPALAAVVTEPVSGRTLEVRTDQPGIQFFTGGSLAGTLVGASGTAYGPRAGLALETQAFPDAPNHPEFPTTVLLPGEEFRSVTEFRFTAV</sequence>
<dbReference type="Proteomes" id="UP001566476">
    <property type="component" value="Unassembled WGS sequence"/>
</dbReference>
<evidence type="ECO:0000256" key="4">
    <source>
        <dbReference type="ARBA" id="ARBA00023277"/>
    </source>
</evidence>
<name>A0ABV4I617_9ACTN</name>
<dbReference type="PIRSF" id="PIRSF005096">
    <property type="entry name" value="GALM"/>
    <property type="match status" value="1"/>
</dbReference>
<keyword evidence="8" id="KW-1185">Reference proteome</keyword>
<comment type="pathway">
    <text evidence="1 5">Carbohydrate metabolism; hexose metabolism.</text>
</comment>
<reference evidence="7 8" key="1">
    <citation type="submission" date="2024-07" db="EMBL/GenBank/DDBJ databases">
        <authorList>
            <person name="Thanompreechachai J."/>
            <person name="Duangmal K."/>
        </authorList>
    </citation>
    <scope>NUCLEOTIDE SEQUENCE [LARGE SCALE GENOMIC DNA]</scope>
    <source>
        <strain evidence="7 8">TBRC 1896</strain>
    </source>
</reference>
<proteinExistence type="inferred from homology"/>
<keyword evidence="4 5" id="KW-0119">Carbohydrate metabolism</keyword>
<dbReference type="EMBL" id="JBGGTQ010000009">
    <property type="protein sequence ID" value="MEZ0494138.1"/>
    <property type="molecule type" value="Genomic_DNA"/>
</dbReference>
<evidence type="ECO:0000313" key="7">
    <source>
        <dbReference type="EMBL" id="MEZ0494138.1"/>
    </source>
</evidence>
<gene>
    <name evidence="7" type="ORF">AB2L28_18025</name>
</gene>
<evidence type="ECO:0000256" key="5">
    <source>
        <dbReference type="PIRNR" id="PIRNR005096"/>
    </source>
</evidence>
<evidence type="ECO:0000256" key="3">
    <source>
        <dbReference type="ARBA" id="ARBA00023235"/>
    </source>
</evidence>
<comment type="caution">
    <text evidence="7">The sequence shown here is derived from an EMBL/GenBank/DDBJ whole genome shotgun (WGS) entry which is preliminary data.</text>
</comment>
<organism evidence="7 8">
    <name type="scientific">Kineococcus mangrovi</name>
    <dbReference type="NCBI Taxonomy" id="1660183"/>
    <lineage>
        <taxon>Bacteria</taxon>
        <taxon>Bacillati</taxon>
        <taxon>Actinomycetota</taxon>
        <taxon>Actinomycetes</taxon>
        <taxon>Kineosporiales</taxon>
        <taxon>Kineosporiaceae</taxon>
        <taxon>Kineococcus</taxon>
    </lineage>
</organism>
<evidence type="ECO:0000256" key="2">
    <source>
        <dbReference type="ARBA" id="ARBA00006206"/>
    </source>
</evidence>
<dbReference type="InterPro" id="IPR047215">
    <property type="entry name" value="Galactose_mutarotase-like"/>
</dbReference>
<dbReference type="InterPro" id="IPR014718">
    <property type="entry name" value="GH-type_carb-bd"/>
</dbReference>
<protein>
    <recommendedName>
        <fullName evidence="5">Aldose 1-epimerase</fullName>
        <ecNumber evidence="5">5.1.3.3</ecNumber>
    </recommendedName>
</protein>
<dbReference type="CDD" id="cd09019">
    <property type="entry name" value="galactose_mutarotase_like"/>
    <property type="match status" value="1"/>
</dbReference>
<dbReference type="NCBIfam" id="NF008277">
    <property type="entry name" value="PRK11055.1"/>
    <property type="match status" value="1"/>
</dbReference>
<dbReference type="InterPro" id="IPR011013">
    <property type="entry name" value="Gal_mutarotase_sf_dom"/>
</dbReference>
<comment type="catalytic activity">
    <reaction evidence="5">
        <text>alpha-D-glucose = beta-D-glucose</text>
        <dbReference type="Rhea" id="RHEA:10264"/>
        <dbReference type="ChEBI" id="CHEBI:15903"/>
        <dbReference type="ChEBI" id="CHEBI:17925"/>
        <dbReference type="EC" id="5.1.3.3"/>
    </reaction>
</comment>
<dbReference type="SUPFAM" id="SSF74650">
    <property type="entry name" value="Galactose mutarotase-like"/>
    <property type="match status" value="1"/>
</dbReference>
<evidence type="ECO:0000256" key="6">
    <source>
        <dbReference type="SAM" id="MobiDB-lite"/>
    </source>
</evidence>
<dbReference type="GO" id="GO:0016853">
    <property type="term" value="F:isomerase activity"/>
    <property type="evidence" value="ECO:0007669"/>
    <property type="project" value="UniProtKB-KW"/>
</dbReference>
<feature type="region of interest" description="Disordered" evidence="6">
    <location>
        <begin position="1"/>
        <end position="24"/>
    </location>
</feature>
<dbReference type="Gene3D" id="2.70.98.10">
    <property type="match status" value="1"/>
</dbReference>
<dbReference type="InterPro" id="IPR008183">
    <property type="entry name" value="Aldose_1/G6P_1-epimerase"/>
</dbReference>
<keyword evidence="3 5" id="KW-0413">Isomerase</keyword>
<comment type="similarity">
    <text evidence="2 5">Belongs to the aldose epimerase family.</text>
</comment>
<dbReference type="InterPro" id="IPR015443">
    <property type="entry name" value="Aldose_1-epimerase"/>
</dbReference>
<evidence type="ECO:0000256" key="1">
    <source>
        <dbReference type="ARBA" id="ARBA00005028"/>
    </source>
</evidence>
<feature type="compositionally biased region" description="Basic and acidic residues" evidence="6">
    <location>
        <begin position="8"/>
        <end position="24"/>
    </location>
</feature>
<dbReference type="PANTHER" id="PTHR10091:SF0">
    <property type="entry name" value="GALACTOSE MUTAROTASE"/>
    <property type="match status" value="1"/>
</dbReference>
<dbReference type="PANTHER" id="PTHR10091">
    <property type="entry name" value="ALDOSE-1-EPIMERASE"/>
    <property type="match status" value="1"/>
</dbReference>